<dbReference type="Gene3D" id="3.10.450.50">
    <property type="match status" value="1"/>
</dbReference>
<comment type="caution">
    <text evidence="2">The sequence shown here is derived from an EMBL/GenBank/DDBJ whole genome shotgun (WGS) entry which is preliminary data.</text>
</comment>
<keyword evidence="1" id="KW-0732">Signal</keyword>
<dbReference type="EMBL" id="QGLP01000005">
    <property type="protein sequence ID" value="PXZ04079.1"/>
    <property type="molecule type" value="Genomic_DNA"/>
</dbReference>
<dbReference type="AlphaFoldDB" id="A0A2V4DX15"/>
<reference evidence="2 3" key="1">
    <citation type="submission" date="2018-05" db="EMBL/GenBank/DDBJ databases">
        <title>Reference genomes for bee gut microbiota database.</title>
        <authorList>
            <person name="Ellegaard K.M."/>
        </authorList>
    </citation>
    <scope>NUCLEOTIDE SEQUENCE [LARGE SCALE GENOMIC DNA]</scope>
    <source>
        <strain evidence="2 3">ESL0177</strain>
    </source>
</reference>
<dbReference type="Proteomes" id="UP000247483">
    <property type="component" value="Unassembled WGS sequence"/>
</dbReference>
<dbReference type="Pfam" id="PF07366">
    <property type="entry name" value="SnoaL"/>
    <property type="match status" value="1"/>
</dbReference>
<evidence type="ECO:0008006" key="4">
    <source>
        <dbReference type="Google" id="ProtNLM"/>
    </source>
</evidence>
<name>A0A2V4DX15_9GAMM</name>
<sequence>MNVIKKRFLVGICLLSITGTVAAKDLNPRNLTQEEENRALVINFYNNFFNKHQVDVATKTLAEDYKQHNPYVQNGRTPAITYFESFFKENPQSSAKIIRSSVDGDIVWLHVHSKVNNHDLGKAVVDIFRVKDGKIVEHWDVIQNVPEHAENSNTMF</sequence>
<proteinExistence type="predicted"/>
<evidence type="ECO:0000256" key="1">
    <source>
        <dbReference type="SAM" id="SignalP"/>
    </source>
</evidence>
<dbReference type="PANTHER" id="PTHR38436">
    <property type="entry name" value="POLYKETIDE CYCLASE SNOAL-LIKE DOMAIN"/>
    <property type="match status" value="1"/>
</dbReference>
<dbReference type="InterPro" id="IPR032710">
    <property type="entry name" value="NTF2-like_dom_sf"/>
</dbReference>
<dbReference type="GO" id="GO:0030638">
    <property type="term" value="P:polyketide metabolic process"/>
    <property type="evidence" value="ECO:0007669"/>
    <property type="project" value="InterPro"/>
</dbReference>
<feature type="chain" id="PRO_5016091184" description="SnoaL-like domain-containing protein" evidence="1">
    <location>
        <begin position="24"/>
        <end position="156"/>
    </location>
</feature>
<protein>
    <recommendedName>
        <fullName evidence="4">SnoaL-like domain-containing protein</fullName>
    </recommendedName>
</protein>
<dbReference type="SUPFAM" id="SSF54427">
    <property type="entry name" value="NTF2-like"/>
    <property type="match status" value="1"/>
</dbReference>
<dbReference type="InterPro" id="IPR009959">
    <property type="entry name" value="Cyclase_SnoaL-like"/>
</dbReference>
<organism evidence="2 3">
    <name type="scientific">Gilliamella apicola</name>
    <dbReference type="NCBI Taxonomy" id="1196095"/>
    <lineage>
        <taxon>Bacteria</taxon>
        <taxon>Pseudomonadati</taxon>
        <taxon>Pseudomonadota</taxon>
        <taxon>Gammaproteobacteria</taxon>
        <taxon>Orbales</taxon>
        <taxon>Orbaceae</taxon>
        <taxon>Gilliamella</taxon>
    </lineage>
</organism>
<feature type="signal peptide" evidence="1">
    <location>
        <begin position="1"/>
        <end position="23"/>
    </location>
</feature>
<evidence type="ECO:0000313" key="2">
    <source>
        <dbReference type="EMBL" id="PXZ04079.1"/>
    </source>
</evidence>
<evidence type="ECO:0000313" key="3">
    <source>
        <dbReference type="Proteomes" id="UP000247483"/>
    </source>
</evidence>
<dbReference type="RefSeq" id="WP_110423441.1">
    <property type="nucleotide sequence ID" value="NZ_QGLP01000005.1"/>
</dbReference>
<accession>A0A2V4DX15</accession>
<dbReference type="PANTHER" id="PTHR38436:SF1">
    <property type="entry name" value="ESTER CYCLASE"/>
    <property type="match status" value="1"/>
</dbReference>
<gene>
    <name evidence="2" type="ORF">DKK79_06820</name>
</gene>